<comment type="caution">
    <text evidence="3">The sequence shown here is derived from an EMBL/GenBank/DDBJ whole genome shotgun (WGS) entry which is preliminary data.</text>
</comment>
<evidence type="ECO:0000313" key="4">
    <source>
        <dbReference type="Proteomes" id="UP001373714"/>
    </source>
</evidence>
<evidence type="ECO:0000313" key="3">
    <source>
        <dbReference type="EMBL" id="KAK6332692.1"/>
    </source>
</evidence>
<sequence>MICIPAALLCNDNDFQLHNRTEPGCDWLRLGVDLSSRGRYAGFGPSRLTVTAAINILAVCAFIAFTVYVWITAPTFGSQPECNISTVYVVFGVSVSATAPIFRVTPVPGCHTSVYNHYADFDATLCTVHAGHKLCSDSDSNSGIVAPVASLDPEPADPCVAAMNRLISILANLAFCIYAIVSLEQTISRNNLDVEEKEWTFGQIIAVFLLLGVGNEIMNILLAHVDHRRANASGSGVRAGGRQNDAVGNDSLA</sequence>
<keyword evidence="2" id="KW-1133">Transmembrane helix</keyword>
<evidence type="ECO:0000256" key="2">
    <source>
        <dbReference type="SAM" id="Phobius"/>
    </source>
</evidence>
<keyword evidence="2" id="KW-0812">Transmembrane</keyword>
<gene>
    <name evidence="3" type="ORF">TWF730_004351</name>
</gene>
<keyword evidence="4" id="KW-1185">Reference proteome</keyword>
<feature type="transmembrane region" description="Helical" evidence="2">
    <location>
        <begin position="162"/>
        <end position="181"/>
    </location>
</feature>
<dbReference type="Proteomes" id="UP001373714">
    <property type="component" value="Unassembled WGS sequence"/>
</dbReference>
<feature type="transmembrane region" description="Helical" evidence="2">
    <location>
        <begin position="48"/>
        <end position="71"/>
    </location>
</feature>
<reference evidence="3 4" key="1">
    <citation type="submission" date="2019-10" db="EMBL/GenBank/DDBJ databases">
        <authorList>
            <person name="Palmer J.M."/>
        </authorList>
    </citation>
    <scope>NUCLEOTIDE SEQUENCE [LARGE SCALE GENOMIC DNA]</scope>
    <source>
        <strain evidence="3 4">TWF730</strain>
    </source>
</reference>
<dbReference type="AlphaFoldDB" id="A0AAV9U069"/>
<feature type="transmembrane region" description="Helical" evidence="2">
    <location>
        <begin position="83"/>
        <end position="102"/>
    </location>
</feature>
<keyword evidence="2" id="KW-0472">Membrane</keyword>
<dbReference type="EMBL" id="JAVHNS010000017">
    <property type="protein sequence ID" value="KAK6332692.1"/>
    <property type="molecule type" value="Genomic_DNA"/>
</dbReference>
<proteinExistence type="predicted"/>
<protein>
    <submittedName>
        <fullName evidence="3">Uncharacterized protein</fullName>
    </submittedName>
</protein>
<feature type="transmembrane region" description="Helical" evidence="2">
    <location>
        <begin position="201"/>
        <end position="222"/>
    </location>
</feature>
<name>A0AAV9U069_9PEZI</name>
<organism evidence="3 4">
    <name type="scientific">Orbilia blumenaviensis</name>
    <dbReference type="NCBI Taxonomy" id="1796055"/>
    <lineage>
        <taxon>Eukaryota</taxon>
        <taxon>Fungi</taxon>
        <taxon>Dikarya</taxon>
        <taxon>Ascomycota</taxon>
        <taxon>Pezizomycotina</taxon>
        <taxon>Orbiliomycetes</taxon>
        <taxon>Orbiliales</taxon>
        <taxon>Orbiliaceae</taxon>
        <taxon>Orbilia</taxon>
    </lineage>
</organism>
<accession>A0AAV9U069</accession>
<feature type="region of interest" description="Disordered" evidence="1">
    <location>
        <begin position="233"/>
        <end position="253"/>
    </location>
</feature>
<evidence type="ECO:0000256" key="1">
    <source>
        <dbReference type="SAM" id="MobiDB-lite"/>
    </source>
</evidence>